<dbReference type="PANTHER" id="PTHR15505">
    <property type="entry name" value="RIIA DOMAIN-CONTAINING PROTEIN 1"/>
    <property type="match status" value="1"/>
</dbReference>
<accession>A0A7J6QB57</accession>
<dbReference type="GO" id="GO:0030041">
    <property type="term" value="P:actin filament polymerization"/>
    <property type="evidence" value="ECO:0007669"/>
    <property type="project" value="TreeGrafter"/>
</dbReference>
<dbReference type="GO" id="GO:0044782">
    <property type="term" value="P:cilium organization"/>
    <property type="evidence" value="ECO:0007669"/>
    <property type="project" value="TreeGrafter"/>
</dbReference>
<dbReference type="SUPFAM" id="SSF47391">
    <property type="entry name" value="Dimerization-anchoring domain of cAMP-dependent PK regulatory subunit"/>
    <property type="match status" value="1"/>
</dbReference>
<proteinExistence type="predicted"/>
<evidence type="ECO:0000313" key="3">
    <source>
        <dbReference type="Proteomes" id="UP000574390"/>
    </source>
</evidence>
<name>A0A7J6QB57_PEROL</name>
<gene>
    <name evidence="2" type="ORF">FOZ62_031901</name>
</gene>
<dbReference type="AlphaFoldDB" id="A0A7J6QB57"/>
<organism evidence="2 3">
    <name type="scientific">Perkinsus olseni</name>
    <name type="common">Perkinsus atlanticus</name>
    <dbReference type="NCBI Taxonomy" id="32597"/>
    <lineage>
        <taxon>Eukaryota</taxon>
        <taxon>Sar</taxon>
        <taxon>Alveolata</taxon>
        <taxon>Perkinsozoa</taxon>
        <taxon>Perkinsea</taxon>
        <taxon>Perkinsida</taxon>
        <taxon>Perkinsidae</taxon>
        <taxon>Perkinsus</taxon>
    </lineage>
</organism>
<reference evidence="2 3" key="1">
    <citation type="submission" date="2020-04" db="EMBL/GenBank/DDBJ databases">
        <title>Perkinsus olseni comparative genomics.</title>
        <authorList>
            <person name="Bogema D.R."/>
        </authorList>
    </citation>
    <scope>NUCLEOTIDE SEQUENCE [LARGE SCALE GENOMIC DNA]</scope>
    <source>
        <strain evidence="2">ATCC PRA-205</strain>
    </source>
</reference>
<feature type="domain" description="RIIa" evidence="1">
    <location>
        <begin position="51"/>
        <end position="88"/>
    </location>
</feature>
<evidence type="ECO:0000259" key="1">
    <source>
        <dbReference type="SMART" id="SM00394"/>
    </source>
</evidence>
<feature type="non-terminal residue" evidence="2">
    <location>
        <position position="102"/>
    </location>
</feature>
<dbReference type="PANTHER" id="PTHR15505:SF3">
    <property type="entry name" value="CILIOGENESIS-ASSOCIATED TTC17-INTERACTING PROTEIN"/>
    <property type="match status" value="1"/>
</dbReference>
<dbReference type="Pfam" id="PF02197">
    <property type="entry name" value="RIIa"/>
    <property type="match status" value="1"/>
</dbReference>
<dbReference type="InterPro" id="IPR047501">
    <property type="entry name" value="DD_CATIP"/>
</dbReference>
<comment type="caution">
    <text evidence="2">The sequence shown here is derived from an EMBL/GenBank/DDBJ whole genome shotgun (WGS) entry which is preliminary data.</text>
</comment>
<protein>
    <recommendedName>
        <fullName evidence="1">RIIa domain-containing protein</fullName>
    </recommendedName>
</protein>
<dbReference type="SMART" id="SM00394">
    <property type="entry name" value="RIIa"/>
    <property type="match status" value="1"/>
</dbReference>
<sequence>PVNDFAAMNGSAAAAAAAAALESLNCEQRQVFQDREEELREGHEEFLRSHPELRQILNDFIAATLLHQPEDIFEFAKNYFLSFKTPTDTTKGGVATNEDSSA</sequence>
<dbReference type="Gene3D" id="1.20.890.10">
    <property type="entry name" value="cAMP-dependent protein kinase regulatory subunit, dimerization-anchoring domain"/>
    <property type="match status" value="1"/>
</dbReference>
<dbReference type="CDD" id="cd22973">
    <property type="entry name" value="DD_CATIP"/>
    <property type="match status" value="1"/>
</dbReference>
<dbReference type="EMBL" id="JABANM010030717">
    <property type="protein sequence ID" value="KAF4705789.1"/>
    <property type="molecule type" value="Genomic_DNA"/>
</dbReference>
<evidence type="ECO:0000313" key="2">
    <source>
        <dbReference type="EMBL" id="KAF4705789.1"/>
    </source>
</evidence>
<dbReference type="Proteomes" id="UP000574390">
    <property type="component" value="Unassembled WGS sequence"/>
</dbReference>
<dbReference type="InterPro" id="IPR003117">
    <property type="entry name" value="cAMP_dep_PK_reg_su_I/II_a/b"/>
</dbReference>